<dbReference type="RefSeq" id="WP_023989841.1">
    <property type="nucleotide sequence ID" value="NZ_JAVDUG010000001.1"/>
</dbReference>
<sequence length="41" mass="4586">MAKQVQAGEEKLGLISQTQAEYQEIRGYCQKVQGSRQQADS</sequence>
<dbReference type="EMBL" id="JAVDUG010000001">
    <property type="protein sequence ID" value="MDR6777238.1"/>
    <property type="molecule type" value="Genomic_DNA"/>
</dbReference>
<protein>
    <submittedName>
        <fullName evidence="1">Uncharacterized protein</fullName>
    </submittedName>
</protein>
<accession>A0ABU1QC73</accession>
<name>A0ABU1QC73_9BACL</name>
<reference evidence="1 2" key="1">
    <citation type="submission" date="2023-07" db="EMBL/GenBank/DDBJ databases">
        <title>Sorghum-associated microbial communities from plants grown in Nebraska, USA.</title>
        <authorList>
            <person name="Schachtman D."/>
        </authorList>
    </citation>
    <scope>NUCLEOTIDE SEQUENCE [LARGE SCALE GENOMIC DNA]</scope>
    <source>
        <strain evidence="1 2">BE143</strain>
    </source>
</reference>
<comment type="caution">
    <text evidence="1">The sequence shown here is derived from an EMBL/GenBank/DDBJ whole genome shotgun (WGS) entry which is preliminary data.</text>
</comment>
<evidence type="ECO:0000313" key="2">
    <source>
        <dbReference type="Proteomes" id="UP001266807"/>
    </source>
</evidence>
<gene>
    <name evidence="1" type="ORF">J2W98_001485</name>
</gene>
<dbReference type="Proteomes" id="UP001266807">
    <property type="component" value="Unassembled WGS sequence"/>
</dbReference>
<evidence type="ECO:0000313" key="1">
    <source>
        <dbReference type="EMBL" id="MDR6777238.1"/>
    </source>
</evidence>
<organism evidence="1 2">
    <name type="scientific">Paenibacillus peoriae</name>
    <dbReference type="NCBI Taxonomy" id="59893"/>
    <lineage>
        <taxon>Bacteria</taxon>
        <taxon>Bacillati</taxon>
        <taxon>Bacillota</taxon>
        <taxon>Bacilli</taxon>
        <taxon>Bacillales</taxon>
        <taxon>Paenibacillaceae</taxon>
        <taxon>Paenibacillus</taxon>
    </lineage>
</organism>
<keyword evidence="2" id="KW-1185">Reference proteome</keyword>
<proteinExistence type="predicted"/>